<dbReference type="RefSeq" id="WP_160718354.1">
    <property type="nucleotide sequence ID" value="NZ_SUMG01000001.1"/>
</dbReference>
<evidence type="ECO:0000256" key="9">
    <source>
        <dbReference type="ARBA" id="ARBA00022695"/>
    </source>
</evidence>
<dbReference type="PRINTS" id="PR00870">
    <property type="entry name" value="DNAPOLXBETA"/>
</dbReference>
<feature type="domain" description="Polymerase/histidinol phosphatase N-terminal" evidence="23">
    <location>
        <begin position="339"/>
        <end position="418"/>
    </location>
</feature>
<comment type="catalytic activity">
    <reaction evidence="19">
        <text>a 5'-end 2'-deoxyribose-2'-deoxyribonucleotide-DNA = (2E,4S)-4-hydroxypenten-2-al-5-phosphate + a 5'-end 5'-phospho-2'-deoxyribonucleoside-DNA + H(+)</text>
        <dbReference type="Rhea" id="RHEA:76255"/>
        <dbReference type="Rhea" id="RHEA-COMP:13180"/>
        <dbReference type="Rhea" id="RHEA-COMP:18657"/>
        <dbReference type="ChEBI" id="CHEBI:15378"/>
        <dbReference type="ChEBI" id="CHEBI:136412"/>
        <dbReference type="ChEBI" id="CHEBI:195194"/>
        <dbReference type="ChEBI" id="CHEBI:195195"/>
    </reaction>
</comment>
<dbReference type="SUPFAM" id="SSF47802">
    <property type="entry name" value="DNA polymerase beta, N-terminal domain-like"/>
    <property type="match status" value="1"/>
</dbReference>
<dbReference type="InterPro" id="IPR002054">
    <property type="entry name" value="DNA-dir_DNA_pol_X"/>
</dbReference>
<dbReference type="InterPro" id="IPR037160">
    <property type="entry name" value="DNA_Pol_thumb_sf"/>
</dbReference>
<evidence type="ECO:0000256" key="7">
    <source>
        <dbReference type="ARBA" id="ARBA00022634"/>
    </source>
</evidence>
<dbReference type="GO" id="GO:0140078">
    <property type="term" value="F:class I DNA-(apurinic or apyrimidinic site) endonuclease activity"/>
    <property type="evidence" value="ECO:0007669"/>
    <property type="project" value="UniProtKB-EC"/>
</dbReference>
<dbReference type="GO" id="GO:0004527">
    <property type="term" value="F:exonuclease activity"/>
    <property type="evidence" value="ECO:0007669"/>
    <property type="project" value="UniProtKB-KW"/>
</dbReference>
<sequence length="587" mass="67042">MDKKEVAKILEEIALMLELKGENTFKIRAYQNGARSIENLEQNLEELVKSRELGKVPGIGKGLSENVTELINTGEMTYYQELKEEFPQTLFDLFKVPGLGPKKVKVLYEKLEIETLGELEYACLENRLTDLKGFGKTTQEKILQGIENLKKYRGKYLVSTGIMVLEELRDYFQQEERVLRFSEAGSLRRRKEVIKDVDILAAVKETDRKALGDYFIAFPRVEEVIAQGATKISVRLDLGINVDLRLVTESEFPYALHHFTGSKAHNTKIRQMAKKKGLKMNEYGIFDGEERIPAKTEADVFKVLDLPMIPPELREDQGEIEAGEAGELPPLVEKQDIKGLFHIHSHYSDGINAVEEIVQEAVERGFQYIGISDHSQTAYYANGLKPKDIERQHREIESLRGKYPEIKILKGIESDILKDGSLDYEEEVLEKFDYIIASLHSNLKMDRDLMTKRLIGAIENPYTKILGHMTGRLLLSREGCDFDEEQVFKVLQKNKVAVEINSNPHRLDLDWRKCKKAKTMGISITIDPDAHKLSGFDHVDYGIGVARKGWIERKEVINGQSFSDLKVFWGLNLEDKKSEQGENTKQS</sequence>
<keyword evidence="14" id="KW-0915">Sodium</keyword>
<dbReference type="SMART" id="SM00481">
    <property type="entry name" value="POLIIIAc"/>
    <property type="match status" value="1"/>
</dbReference>
<keyword evidence="15" id="KW-0234">DNA repair</keyword>
<organism evidence="25 26">
    <name type="scientific">Isachenkonia alkalipeptolytica</name>
    <dbReference type="NCBI Taxonomy" id="2565777"/>
    <lineage>
        <taxon>Bacteria</taxon>
        <taxon>Bacillati</taxon>
        <taxon>Bacillota</taxon>
        <taxon>Clostridia</taxon>
        <taxon>Eubacteriales</taxon>
        <taxon>Clostridiaceae</taxon>
        <taxon>Isachenkonia</taxon>
    </lineage>
</organism>
<evidence type="ECO:0000256" key="14">
    <source>
        <dbReference type="ARBA" id="ARBA00023053"/>
    </source>
</evidence>
<evidence type="ECO:0000256" key="20">
    <source>
        <dbReference type="ARBA" id="ARBA00045548"/>
    </source>
</evidence>
<comment type="cofactor">
    <cofactor evidence="1">
        <name>Mg(2+)</name>
        <dbReference type="ChEBI" id="CHEBI:18420"/>
    </cofactor>
</comment>
<evidence type="ECO:0000256" key="11">
    <source>
        <dbReference type="ARBA" id="ARBA00022763"/>
    </source>
</evidence>
<name>A0AA43XJJ7_9CLOT</name>
<keyword evidence="8" id="KW-0808">Transferase</keyword>
<keyword evidence="6" id="KW-0488">Methylation</keyword>
<dbReference type="Gene3D" id="3.30.460.10">
    <property type="entry name" value="Beta Polymerase, domain 2"/>
    <property type="match status" value="1"/>
</dbReference>
<dbReference type="Gene3D" id="1.10.150.20">
    <property type="entry name" value="5' to 3' exonuclease, C-terminal subdomain"/>
    <property type="match status" value="1"/>
</dbReference>
<evidence type="ECO:0000256" key="16">
    <source>
        <dbReference type="ARBA" id="ARBA00035717"/>
    </source>
</evidence>
<evidence type="ECO:0000256" key="4">
    <source>
        <dbReference type="ARBA" id="ARBA00012720"/>
    </source>
</evidence>
<dbReference type="SUPFAM" id="SSF89550">
    <property type="entry name" value="PHP domain-like"/>
    <property type="match status" value="1"/>
</dbReference>
<evidence type="ECO:0000313" key="25">
    <source>
        <dbReference type="EMBL" id="NBG87050.1"/>
    </source>
</evidence>
<keyword evidence="26" id="KW-1185">Reference proteome</keyword>
<dbReference type="GO" id="GO:0042578">
    <property type="term" value="F:phosphoric ester hydrolase activity"/>
    <property type="evidence" value="ECO:0007669"/>
    <property type="project" value="TreeGrafter"/>
</dbReference>
<evidence type="ECO:0000313" key="26">
    <source>
        <dbReference type="Proteomes" id="UP000449710"/>
    </source>
</evidence>
<evidence type="ECO:0000259" key="23">
    <source>
        <dbReference type="SMART" id="SM00481"/>
    </source>
</evidence>
<dbReference type="InterPro" id="IPR002008">
    <property type="entry name" value="DNA_pol_X_beta-like"/>
</dbReference>
<dbReference type="SUPFAM" id="SSF81301">
    <property type="entry name" value="Nucleotidyltransferase"/>
    <property type="match status" value="1"/>
</dbReference>
<dbReference type="Gene3D" id="3.20.20.140">
    <property type="entry name" value="Metal-dependent hydrolases"/>
    <property type="match status" value="1"/>
</dbReference>
<feature type="domain" description="Helix-hairpin-helix DNA-binding motif class 1" evidence="22">
    <location>
        <begin position="126"/>
        <end position="145"/>
    </location>
</feature>
<evidence type="ECO:0000256" key="21">
    <source>
        <dbReference type="ARBA" id="ARBA00049244"/>
    </source>
</evidence>
<proteinExistence type="predicted"/>
<protein>
    <recommendedName>
        <fullName evidence="5">DNA polymerase beta</fullName>
        <ecNumber evidence="3">2.7.7.7</ecNumber>
        <ecNumber evidence="4">4.2.99.18</ecNumber>
    </recommendedName>
    <alternativeName>
        <fullName evidence="16">5'-deoxyribose-phosphate lyase</fullName>
    </alternativeName>
    <alternativeName>
        <fullName evidence="17">AP lyase</fullName>
    </alternativeName>
</protein>
<evidence type="ECO:0000259" key="24">
    <source>
        <dbReference type="SMART" id="SM00483"/>
    </source>
</evidence>
<evidence type="ECO:0000256" key="19">
    <source>
        <dbReference type="ARBA" id="ARBA00044678"/>
    </source>
</evidence>
<dbReference type="SMART" id="SM00278">
    <property type="entry name" value="HhH1"/>
    <property type="match status" value="3"/>
</dbReference>
<dbReference type="InterPro" id="IPR022311">
    <property type="entry name" value="PolX-like"/>
</dbReference>
<dbReference type="AlphaFoldDB" id="A0AA43XJJ7"/>
<keyword evidence="12" id="KW-0832">Ubl conjugation</keyword>
<reference evidence="25 26" key="1">
    <citation type="submission" date="2019-04" db="EMBL/GenBank/DDBJ databases">
        <title>Isachenkonia alkalipeptolytica gen. nov. sp. nov. a new anaerobic, alkiliphilic organothrophic bacterium capable to reduce synthesized ferrihydrite isolated from a soda lake.</title>
        <authorList>
            <person name="Toshchakov S.V."/>
            <person name="Zavarzina D.G."/>
            <person name="Zhilina T.N."/>
            <person name="Kostrikina N.A."/>
            <person name="Kublanov I.V."/>
        </authorList>
    </citation>
    <scope>NUCLEOTIDE SEQUENCE [LARGE SCALE GENOMIC DNA]</scope>
    <source>
        <strain evidence="25 26">Z-1701</strain>
    </source>
</reference>
<dbReference type="GO" id="GO:0005829">
    <property type="term" value="C:cytosol"/>
    <property type="evidence" value="ECO:0007669"/>
    <property type="project" value="TreeGrafter"/>
</dbReference>
<dbReference type="InterPro" id="IPR003583">
    <property type="entry name" value="Hlx-hairpin-Hlx_DNA-bd_motif"/>
</dbReference>
<dbReference type="GO" id="GO:0003677">
    <property type="term" value="F:DNA binding"/>
    <property type="evidence" value="ECO:0007669"/>
    <property type="project" value="InterPro"/>
</dbReference>
<dbReference type="InterPro" id="IPR027421">
    <property type="entry name" value="DNA_pol_lamdba_lyase_dom_sf"/>
</dbReference>
<dbReference type="Pfam" id="PF14520">
    <property type="entry name" value="HHH_5"/>
    <property type="match status" value="1"/>
</dbReference>
<dbReference type="CDD" id="cd00141">
    <property type="entry name" value="NT_POLXc"/>
    <property type="match status" value="1"/>
</dbReference>
<evidence type="ECO:0000259" key="22">
    <source>
        <dbReference type="SMART" id="SM00278"/>
    </source>
</evidence>
<dbReference type="Pfam" id="PF02811">
    <property type="entry name" value="PHP"/>
    <property type="match status" value="1"/>
</dbReference>
<keyword evidence="25" id="KW-0269">Exonuclease</keyword>
<evidence type="ECO:0000256" key="13">
    <source>
        <dbReference type="ARBA" id="ARBA00022932"/>
    </source>
</evidence>
<evidence type="ECO:0000256" key="18">
    <source>
        <dbReference type="ARBA" id="ARBA00044632"/>
    </source>
</evidence>
<dbReference type="Pfam" id="PF14791">
    <property type="entry name" value="DNA_pol_B_thumb"/>
    <property type="match status" value="1"/>
</dbReference>
<gene>
    <name evidence="25" type="primary">polX</name>
    <name evidence="25" type="ORF">ISALK_00910</name>
</gene>
<feature type="domain" description="DNA-directed DNA polymerase X" evidence="24">
    <location>
        <begin position="1"/>
        <end position="315"/>
    </location>
</feature>
<keyword evidence="25" id="KW-0540">Nuclease</keyword>
<accession>A0AA43XJJ7</accession>
<keyword evidence="9" id="KW-0548">Nucleotidyltransferase</keyword>
<comment type="caution">
    <text evidence="25">The sequence shown here is derived from an EMBL/GenBank/DDBJ whole genome shotgun (WGS) entry which is preliminary data.</text>
</comment>
<keyword evidence="7" id="KW-0237">DNA synthesis</keyword>
<dbReference type="NCBIfam" id="NF006375">
    <property type="entry name" value="PRK08609.1"/>
    <property type="match status" value="1"/>
</dbReference>
<dbReference type="InterPro" id="IPR010996">
    <property type="entry name" value="HHH_MUS81"/>
</dbReference>
<comment type="function">
    <text evidence="20">Repair polymerase that plays a key role in base-excision repair. During this process, the damaged base is excised by specific DNA glycosylases, the DNA backbone is nicked at the abasic site by an apurinic/apyrimidic (AP) endonuclease, and POLB removes 5'-deoxyribose-phosphate from the preincised AP site acting as a 5'-deoxyribose-phosphate lyase (5'-dRP lyase); through its DNA polymerase activity, it adds one nucleotide to the 3' end of the arising single-nucleotide gap. Conducts 'gap-filling' DNA synthesis in a stepwise distributive fashion rather than in a processive fashion as for other DNA polymerases. It is also able to cleave sugar-phosphate bonds 3' to an intact AP site, acting as an AP lyase.</text>
</comment>
<dbReference type="FunFam" id="3.20.20.140:FF:000047">
    <property type="entry name" value="PHP domain-containing protein"/>
    <property type="match status" value="1"/>
</dbReference>
<dbReference type="GO" id="GO:0006281">
    <property type="term" value="P:DNA repair"/>
    <property type="evidence" value="ECO:0007669"/>
    <property type="project" value="UniProtKB-KW"/>
</dbReference>
<dbReference type="InterPro" id="IPR050243">
    <property type="entry name" value="PHP_phosphatase"/>
</dbReference>
<dbReference type="EC" id="4.2.99.18" evidence="4"/>
<dbReference type="PANTHER" id="PTHR36928:SF1">
    <property type="entry name" value="PHOSPHATASE YCDX-RELATED"/>
    <property type="match status" value="1"/>
</dbReference>
<evidence type="ECO:0000256" key="8">
    <source>
        <dbReference type="ARBA" id="ARBA00022679"/>
    </source>
</evidence>
<comment type="catalytic activity">
    <reaction evidence="21">
        <text>DNA(n) + a 2'-deoxyribonucleoside 5'-triphosphate = DNA(n+1) + diphosphate</text>
        <dbReference type="Rhea" id="RHEA:22508"/>
        <dbReference type="Rhea" id="RHEA-COMP:17339"/>
        <dbReference type="Rhea" id="RHEA-COMP:17340"/>
        <dbReference type="ChEBI" id="CHEBI:33019"/>
        <dbReference type="ChEBI" id="CHEBI:61560"/>
        <dbReference type="ChEBI" id="CHEBI:173112"/>
        <dbReference type="EC" id="2.7.7.7"/>
    </reaction>
</comment>
<dbReference type="Gene3D" id="1.10.150.110">
    <property type="entry name" value="DNA polymerase beta, N-terminal domain-like"/>
    <property type="match status" value="1"/>
</dbReference>
<dbReference type="InterPro" id="IPR043519">
    <property type="entry name" value="NT_sf"/>
</dbReference>
<dbReference type="PANTHER" id="PTHR36928">
    <property type="entry name" value="PHOSPHATASE YCDX-RELATED"/>
    <property type="match status" value="1"/>
</dbReference>
<dbReference type="GO" id="GO:0003887">
    <property type="term" value="F:DNA-directed DNA polymerase activity"/>
    <property type="evidence" value="ECO:0007669"/>
    <property type="project" value="UniProtKB-KW"/>
</dbReference>
<dbReference type="PIRSF" id="PIRSF005047">
    <property type="entry name" value="UCP005047_YshC"/>
    <property type="match status" value="1"/>
</dbReference>
<evidence type="ECO:0000256" key="12">
    <source>
        <dbReference type="ARBA" id="ARBA00022843"/>
    </source>
</evidence>
<dbReference type="SMART" id="SM00483">
    <property type="entry name" value="POLXc"/>
    <property type="match status" value="1"/>
</dbReference>
<evidence type="ECO:0000256" key="6">
    <source>
        <dbReference type="ARBA" id="ARBA00022481"/>
    </source>
</evidence>
<dbReference type="Proteomes" id="UP000449710">
    <property type="component" value="Unassembled WGS sequence"/>
</dbReference>
<dbReference type="InterPro" id="IPR047967">
    <property type="entry name" value="PolX_PHP"/>
</dbReference>
<feature type="domain" description="Helix-hairpin-helix DNA-binding motif class 1" evidence="22">
    <location>
        <begin position="91"/>
        <end position="110"/>
    </location>
</feature>
<comment type="catalytic activity">
    <reaction evidence="18">
        <text>2'-deoxyribonucleotide-(2'-deoxyribose 5'-phosphate)-2'-deoxyribonucleotide-DNA = a 3'-end 2'-deoxyribonucleotide-(2,3-dehydro-2,3-deoxyribose 5'-phosphate)-DNA + a 5'-end 5'-phospho-2'-deoxyribonucleoside-DNA + H(+)</text>
        <dbReference type="Rhea" id="RHEA:66592"/>
        <dbReference type="Rhea" id="RHEA-COMP:13180"/>
        <dbReference type="Rhea" id="RHEA-COMP:16897"/>
        <dbReference type="Rhea" id="RHEA-COMP:17067"/>
        <dbReference type="ChEBI" id="CHEBI:15378"/>
        <dbReference type="ChEBI" id="CHEBI:136412"/>
        <dbReference type="ChEBI" id="CHEBI:157695"/>
        <dbReference type="ChEBI" id="CHEBI:167181"/>
        <dbReference type="EC" id="4.2.99.18"/>
    </reaction>
</comment>
<keyword evidence="10" id="KW-0235">DNA replication</keyword>
<dbReference type="Gene3D" id="3.30.210.10">
    <property type="entry name" value="DNA polymerase, thumb domain"/>
    <property type="match status" value="1"/>
</dbReference>
<keyword evidence="11" id="KW-0227">DNA damage</keyword>
<evidence type="ECO:0000256" key="5">
    <source>
        <dbReference type="ARBA" id="ARBA00020020"/>
    </source>
</evidence>
<feature type="domain" description="Helix-hairpin-helix DNA-binding motif class 1" evidence="22">
    <location>
        <begin position="51"/>
        <end position="70"/>
    </location>
</feature>
<dbReference type="Pfam" id="PF14716">
    <property type="entry name" value="HHH_8"/>
    <property type="match status" value="1"/>
</dbReference>
<comment type="subcellular location">
    <subcellularLocation>
        <location evidence="2">Cytoplasm</location>
    </subcellularLocation>
</comment>
<dbReference type="CDD" id="cd07436">
    <property type="entry name" value="PHP_PolX"/>
    <property type="match status" value="1"/>
</dbReference>
<evidence type="ECO:0000256" key="17">
    <source>
        <dbReference type="ARBA" id="ARBA00035726"/>
    </source>
</evidence>
<dbReference type="InterPro" id="IPR004013">
    <property type="entry name" value="PHP_dom"/>
</dbReference>
<dbReference type="EMBL" id="SUMG01000001">
    <property type="protein sequence ID" value="NBG87050.1"/>
    <property type="molecule type" value="Genomic_DNA"/>
</dbReference>
<evidence type="ECO:0000256" key="2">
    <source>
        <dbReference type="ARBA" id="ARBA00004496"/>
    </source>
</evidence>
<keyword evidence="25" id="KW-0378">Hydrolase</keyword>
<dbReference type="InterPro" id="IPR016195">
    <property type="entry name" value="Pol/histidinol_Pase-like"/>
</dbReference>
<dbReference type="InterPro" id="IPR029398">
    <property type="entry name" value="PolB_thumb"/>
</dbReference>
<dbReference type="InterPro" id="IPR003141">
    <property type="entry name" value="Pol/His_phosphatase_N"/>
</dbReference>
<dbReference type="EC" id="2.7.7.7" evidence="3"/>
<evidence type="ECO:0000256" key="1">
    <source>
        <dbReference type="ARBA" id="ARBA00001946"/>
    </source>
</evidence>
<evidence type="ECO:0000256" key="10">
    <source>
        <dbReference type="ARBA" id="ARBA00022705"/>
    </source>
</evidence>
<keyword evidence="13" id="KW-0239">DNA-directed DNA polymerase</keyword>
<evidence type="ECO:0000256" key="15">
    <source>
        <dbReference type="ARBA" id="ARBA00023204"/>
    </source>
</evidence>
<dbReference type="GO" id="GO:0008270">
    <property type="term" value="F:zinc ion binding"/>
    <property type="evidence" value="ECO:0007669"/>
    <property type="project" value="TreeGrafter"/>
</dbReference>
<evidence type="ECO:0000256" key="3">
    <source>
        <dbReference type="ARBA" id="ARBA00012417"/>
    </source>
</evidence>